<protein>
    <submittedName>
        <fullName evidence="2">Superoxide dismutase</fullName>
    </submittedName>
</protein>
<feature type="signal peptide" evidence="1">
    <location>
        <begin position="1"/>
        <end position="22"/>
    </location>
</feature>
<dbReference type="Proteomes" id="UP000308705">
    <property type="component" value="Unassembled WGS sequence"/>
</dbReference>
<evidence type="ECO:0000313" key="2">
    <source>
        <dbReference type="EMBL" id="TKK85348.1"/>
    </source>
</evidence>
<dbReference type="AlphaFoldDB" id="A0A4U3M8L1"/>
<evidence type="ECO:0000313" key="3">
    <source>
        <dbReference type="Proteomes" id="UP000308705"/>
    </source>
</evidence>
<name>A0A4U3M8L1_9ACTN</name>
<feature type="chain" id="PRO_5038808510" evidence="1">
    <location>
        <begin position="23"/>
        <end position="303"/>
    </location>
</feature>
<keyword evidence="1" id="KW-0732">Signal</keyword>
<dbReference type="InterPro" id="IPR011042">
    <property type="entry name" value="6-blade_b-propeller_TolB-like"/>
</dbReference>
<proteinExistence type="predicted"/>
<dbReference type="EMBL" id="SZQA01000028">
    <property type="protein sequence ID" value="TKK85348.1"/>
    <property type="molecule type" value="Genomic_DNA"/>
</dbReference>
<sequence>MRVAAFVAGLLAVLVAAPPAVASATPTYPTSFPLPAGFPPEGVAVDEGGSAYFGSRSSGAIYKVDLRSGQGRIINEGPGTPSLGLKVKRNRLFVAGGTAGNARVLDARTGKVLKSYTLATGASFVNDVVLTRDAAYFTDSTNPVLYKLDLGRWGRLPAEAQKIPLTGDLVYTTGINVNGIAQTPDGKALLLVQSNTGKLFRVDKKTGATKQVDLGTELLTNGDGLLLEGRRLVVVQNFLNTVTWVKLDRRATKGTIDRKVTDPRFDVPTTVAAFRDRLYLPNGRFNTPPTPTTPYDVVAIDRH</sequence>
<dbReference type="SUPFAM" id="SSF63829">
    <property type="entry name" value="Calcium-dependent phosphotriesterase"/>
    <property type="match status" value="1"/>
</dbReference>
<comment type="caution">
    <text evidence="2">The sequence shown here is derived from an EMBL/GenBank/DDBJ whole genome shotgun (WGS) entry which is preliminary data.</text>
</comment>
<dbReference type="OrthoDB" id="504981at2"/>
<evidence type="ECO:0000256" key="1">
    <source>
        <dbReference type="SAM" id="SignalP"/>
    </source>
</evidence>
<dbReference type="PANTHER" id="PTHR31460">
    <property type="match status" value="1"/>
</dbReference>
<keyword evidence="3" id="KW-1185">Reference proteome</keyword>
<dbReference type="PANTHER" id="PTHR31460:SF3">
    <property type="entry name" value="MESOCENTIN"/>
    <property type="match status" value="1"/>
</dbReference>
<dbReference type="InterPro" id="IPR053224">
    <property type="entry name" value="Sensory_adhesion_molecule"/>
</dbReference>
<organism evidence="2 3">
    <name type="scientific">Herbidospora galbida</name>
    <dbReference type="NCBI Taxonomy" id="2575442"/>
    <lineage>
        <taxon>Bacteria</taxon>
        <taxon>Bacillati</taxon>
        <taxon>Actinomycetota</taxon>
        <taxon>Actinomycetes</taxon>
        <taxon>Streptosporangiales</taxon>
        <taxon>Streptosporangiaceae</taxon>
        <taxon>Herbidospora</taxon>
    </lineage>
</organism>
<dbReference type="Gene3D" id="2.120.10.30">
    <property type="entry name" value="TolB, C-terminal domain"/>
    <property type="match status" value="1"/>
</dbReference>
<gene>
    <name evidence="2" type="ORF">FDA94_25900</name>
</gene>
<accession>A0A4U3M8L1</accession>
<reference evidence="2 3" key="1">
    <citation type="submission" date="2019-04" db="EMBL/GenBank/DDBJ databases">
        <title>Herbidospora sp. NEAU-GS14.nov., a novel actinomycete isolated from soil.</title>
        <authorList>
            <person name="Han L."/>
        </authorList>
    </citation>
    <scope>NUCLEOTIDE SEQUENCE [LARGE SCALE GENOMIC DNA]</scope>
    <source>
        <strain evidence="2 3">NEAU-GS14</strain>
    </source>
</reference>